<dbReference type="AlphaFoldDB" id="W2RZZ4"/>
<dbReference type="Proteomes" id="UP000030752">
    <property type="component" value="Unassembled WGS sequence"/>
</dbReference>
<dbReference type="VEuPathDB" id="FungiDB:HMPREF1541_03839"/>
<feature type="compositionally biased region" description="Polar residues" evidence="1">
    <location>
        <begin position="1"/>
        <end position="13"/>
    </location>
</feature>
<evidence type="ECO:0000313" key="2">
    <source>
        <dbReference type="EMBL" id="ETN41900.1"/>
    </source>
</evidence>
<dbReference type="STRING" id="1220924.W2RZZ4"/>
<evidence type="ECO:0000313" key="3">
    <source>
        <dbReference type="Proteomes" id="UP000030752"/>
    </source>
</evidence>
<dbReference type="EMBL" id="KB822719">
    <property type="protein sequence ID" value="ETN41900.1"/>
    <property type="molecule type" value="Genomic_DNA"/>
</dbReference>
<dbReference type="eggNOG" id="ENOG502T2QC">
    <property type="taxonomic scope" value="Eukaryota"/>
</dbReference>
<proteinExistence type="predicted"/>
<gene>
    <name evidence="2" type="ORF">HMPREF1541_03839</name>
</gene>
<reference evidence="2 3" key="1">
    <citation type="submission" date="2013-03" db="EMBL/GenBank/DDBJ databases">
        <title>The Genome Sequence of Phialophora europaea CBS 101466.</title>
        <authorList>
            <consortium name="The Broad Institute Genomics Platform"/>
            <person name="Cuomo C."/>
            <person name="de Hoog S."/>
            <person name="Gorbushina A."/>
            <person name="Walker B."/>
            <person name="Young S.K."/>
            <person name="Zeng Q."/>
            <person name="Gargeya S."/>
            <person name="Fitzgerald M."/>
            <person name="Haas B."/>
            <person name="Abouelleil A."/>
            <person name="Allen A.W."/>
            <person name="Alvarado L."/>
            <person name="Arachchi H.M."/>
            <person name="Berlin A.M."/>
            <person name="Chapman S.B."/>
            <person name="Gainer-Dewar J."/>
            <person name="Goldberg J."/>
            <person name="Griggs A."/>
            <person name="Gujja S."/>
            <person name="Hansen M."/>
            <person name="Howarth C."/>
            <person name="Imamovic A."/>
            <person name="Ireland A."/>
            <person name="Larimer J."/>
            <person name="McCowan C."/>
            <person name="Murphy C."/>
            <person name="Pearson M."/>
            <person name="Poon T.W."/>
            <person name="Priest M."/>
            <person name="Roberts A."/>
            <person name="Saif S."/>
            <person name="Shea T."/>
            <person name="Sisk P."/>
            <person name="Sykes S."/>
            <person name="Wortman J."/>
            <person name="Nusbaum C."/>
            <person name="Birren B."/>
        </authorList>
    </citation>
    <scope>NUCLEOTIDE SEQUENCE [LARGE SCALE GENOMIC DNA]</scope>
    <source>
        <strain evidence="2 3">CBS 101466</strain>
    </source>
</reference>
<keyword evidence="3" id="KW-1185">Reference proteome</keyword>
<feature type="compositionally biased region" description="Low complexity" evidence="1">
    <location>
        <begin position="18"/>
        <end position="28"/>
    </location>
</feature>
<evidence type="ECO:0000256" key="1">
    <source>
        <dbReference type="SAM" id="MobiDB-lite"/>
    </source>
</evidence>
<dbReference type="InParanoid" id="W2RZZ4"/>
<name>W2RZZ4_CYPE1</name>
<sequence>MAASSTSSESQNIPLPPSLTSTTSSLPTATQRALISHLRTTNALPDLSAQLADSLARTGWTDRVRALSLELLRNGSCDTFPELMEEVMRRAKIPRDNSSNGNGSASTNGTQTGGAAAQANGTGTSTPTASQGAAAGASQGAIVVSKEWSGGPDGLPDIRIPEATVEVGVDFLKDRIKDVVEVEEGG</sequence>
<dbReference type="OrthoDB" id="5355007at2759"/>
<feature type="region of interest" description="Disordered" evidence="1">
    <location>
        <begin position="1"/>
        <end position="28"/>
    </location>
</feature>
<dbReference type="RefSeq" id="XP_008716409.1">
    <property type="nucleotide sequence ID" value="XM_008718187.1"/>
</dbReference>
<dbReference type="GeneID" id="19971178"/>
<accession>W2RZZ4</accession>
<feature type="region of interest" description="Disordered" evidence="1">
    <location>
        <begin position="90"/>
        <end position="158"/>
    </location>
</feature>
<feature type="compositionally biased region" description="Low complexity" evidence="1">
    <location>
        <begin position="97"/>
        <end position="141"/>
    </location>
</feature>
<dbReference type="HOGENOM" id="CLU_113796_0_0_1"/>
<protein>
    <submittedName>
        <fullName evidence="2">Uncharacterized protein</fullName>
    </submittedName>
</protein>
<organism evidence="2 3">
    <name type="scientific">Cyphellophora europaea (strain CBS 101466)</name>
    <name type="common">Phialophora europaea</name>
    <dbReference type="NCBI Taxonomy" id="1220924"/>
    <lineage>
        <taxon>Eukaryota</taxon>
        <taxon>Fungi</taxon>
        <taxon>Dikarya</taxon>
        <taxon>Ascomycota</taxon>
        <taxon>Pezizomycotina</taxon>
        <taxon>Eurotiomycetes</taxon>
        <taxon>Chaetothyriomycetidae</taxon>
        <taxon>Chaetothyriales</taxon>
        <taxon>Cyphellophoraceae</taxon>
        <taxon>Cyphellophora</taxon>
    </lineage>
</organism>